<evidence type="ECO:0000313" key="2">
    <source>
        <dbReference type="EMBL" id="GFT45964.1"/>
    </source>
</evidence>
<protein>
    <submittedName>
        <fullName evidence="2">Uncharacterized protein</fullName>
    </submittedName>
</protein>
<evidence type="ECO:0000256" key="1">
    <source>
        <dbReference type="SAM" id="MobiDB-lite"/>
    </source>
</evidence>
<dbReference type="AlphaFoldDB" id="A0A8X6TTQ8"/>
<accession>A0A8X6TTQ8</accession>
<name>A0A8X6TTQ8_NEPPI</name>
<reference evidence="2" key="1">
    <citation type="submission" date="2020-08" db="EMBL/GenBank/DDBJ databases">
        <title>Multicomponent nature underlies the extraordinary mechanical properties of spider dragline silk.</title>
        <authorList>
            <person name="Kono N."/>
            <person name="Nakamura H."/>
            <person name="Mori M."/>
            <person name="Yoshida Y."/>
            <person name="Ohtoshi R."/>
            <person name="Malay A.D."/>
            <person name="Moran D.A.P."/>
            <person name="Tomita M."/>
            <person name="Numata K."/>
            <person name="Arakawa K."/>
        </authorList>
    </citation>
    <scope>NUCLEOTIDE SEQUENCE</scope>
</reference>
<dbReference type="EMBL" id="BMAW01015885">
    <property type="protein sequence ID" value="GFT45964.1"/>
    <property type="molecule type" value="Genomic_DNA"/>
</dbReference>
<comment type="caution">
    <text evidence="2">The sequence shown here is derived from an EMBL/GenBank/DDBJ whole genome shotgun (WGS) entry which is preliminary data.</text>
</comment>
<evidence type="ECO:0000313" key="3">
    <source>
        <dbReference type="Proteomes" id="UP000887013"/>
    </source>
</evidence>
<proteinExistence type="predicted"/>
<dbReference type="Proteomes" id="UP000887013">
    <property type="component" value="Unassembled WGS sequence"/>
</dbReference>
<organism evidence="2 3">
    <name type="scientific">Nephila pilipes</name>
    <name type="common">Giant wood spider</name>
    <name type="synonym">Nephila maculata</name>
    <dbReference type="NCBI Taxonomy" id="299642"/>
    <lineage>
        <taxon>Eukaryota</taxon>
        <taxon>Metazoa</taxon>
        <taxon>Ecdysozoa</taxon>
        <taxon>Arthropoda</taxon>
        <taxon>Chelicerata</taxon>
        <taxon>Arachnida</taxon>
        <taxon>Araneae</taxon>
        <taxon>Araneomorphae</taxon>
        <taxon>Entelegynae</taxon>
        <taxon>Araneoidea</taxon>
        <taxon>Nephilidae</taxon>
        <taxon>Nephila</taxon>
    </lineage>
</organism>
<feature type="region of interest" description="Disordered" evidence="1">
    <location>
        <begin position="170"/>
        <end position="194"/>
    </location>
</feature>
<feature type="compositionally biased region" description="Basic residues" evidence="1">
    <location>
        <begin position="182"/>
        <end position="194"/>
    </location>
</feature>
<gene>
    <name evidence="2" type="ORF">NPIL_412001</name>
</gene>
<keyword evidence="3" id="KW-1185">Reference proteome</keyword>
<sequence>MFTHNPPCNYGSSFRDVISSSAPIIAGFSTPLTEPVQLREITNCLSSANFAAPANIASQNIACARVRNNSSIMGQMSFYDCEGNKQHFHHQNVSPNLYHNQDNSVIYNNINNNQMTDYYYPLATLNSENKCPKDIVQSDIVNPAYQCMPMHRSQYVSTYKNYDINRTCNENNRRSLRPYPRERKRKPRRARNYG</sequence>